<accession>A0A5C3MFL5</accession>
<proteinExistence type="predicted"/>
<evidence type="ECO:0000313" key="2">
    <source>
        <dbReference type="EMBL" id="TFK44194.1"/>
    </source>
</evidence>
<evidence type="ECO:0000256" key="1">
    <source>
        <dbReference type="SAM" id="SignalP"/>
    </source>
</evidence>
<dbReference type="OrthoDB" id="2961306at2759"/>
<dbReference type="Proteomes" id="UP000308652">
    <property type="component" value="Unassembled WGS sequence"/>
</dbReference>
<feature type="signal peptide" evidence="1">
    <location>
        <begin position="1"/>
        <end position="21"/>
    </location>
</feature>
<dbReference type="EMBL" id="ML213590">
    <property type="protein sequence ID" value="TFK44194.1"/>
    <property type="molecule type" value="Genomic_DNA"/>
</dbReference>
<reference evidence="2 3" key="1">
    <citation type="journal article" date="2019" name="Nat. Ecol. Evol.">
        <title>Megaphylogeny resolves global patterns of mushroom evolution.</title>
        <authorList>
            <person name="Varga T."/>
            <person name="Krizsan K."/>
            <person name="Foldi C."/>
            <person name="Dima B."/>
            <person name="Sanchez-Garcia M."/>
            <person name="Sanchez-Ramirez S."/>
            <person name="Szollosi G.J."/>
            <person name="Szarkandi J.G."/>
            <person name="Papp V."/>
            <person name="Albert L."/>
            <person name="Andreopoulos W."/>
            <person name="Angelini C."/>
            <person name="Antonin V."/>
            <person name="Barry K.W."/>
            <person name="Bougher N.L."/>
            <person name="Buchanan P."/>
            <person name="Buyck B."/>
            <person name="Bense V."/>
            <person name="Catcheside P."/>
            <person name="Chovatia M."/>
            <person name="Cooper J."/>
            <person name="Damon W."/>
            <person name="Desjardin D."/>
            <person name="Finy P."/>
            <person name="Geml J."/>
            <person name="Haridas S."/>
            <person name="Hughes K."/>
            <person name="Justo A."/>
            <person name="Karasinski D."/>
            <person name="Kautmanova I."/>
            <person name="Kiss B."/>
            <person name="Kocsube S."/>
            <person name="Kotiranta H."/>
            <person name="LaButti K.M."/>
            <person name="Lechner B.E."/>
            <person name="Liimatainen K."/>
            <person name="Lipzen A."/>
            <person name="Lukacs Z."/>
            <person name="Mihaltcheva S."/>
            <person name="Morgado L.N."/>
            <person name="Niskanen T."/>
            <person name="Noordeloos M.E."/>
            <person name="Ohm R.A."/>
            <person name="Ortiz-Santana B."/>
            <person name="Ovrebo C."/>
            <person name="Racz N."/>
            <person name="Riley R."/>
            <person name="Savchenko A."/>
            <person name="Shiryaev A."/>
            <person name="Soop K."/>
            <person name="Spirin V."/>
            <person name="Szebenyi C."/>
            <person name="Tomsovsky M."/>
            <person name="Tulloss R.E."/>
            <person name="Uehling J."/>
            <person name="Grigoriev I.V."/>
            <person name="Vagvolgyi C."/>
            <person name="Papp T."/>
            <person name="Martin F.M."/>
            <person name="Miettinen O."/>
            <person name="Hibbett D.S."/>
            <person name="Nagy L.G."/>
        </authorList>
    </citation>
    <scope>NUCLEOTIDE SEQUENCE [LARGE SCALE GENOMIC DNA]</scope>
    <source>
        <strain evidence="2 3">CBS 166.37</strain>
    </source>
</reference>
<feature type="chain" id="PRO_5022899348" evidence="1">
    <location>
        <begin position="22"/>
        <end position="176"/>
    </location>
</feature>
<organism evidence="2 3">
    <name type="scientific">Crucibulum laeve</name>
    <dbReference type="NCBI Taxonomy" id="68775"/>
    <lineage>
        <taxon>Eukaryota</taxon>
        <taxon>Fungi</taxon>
        <taxon>Dikarya</taxon>
        <taxon>Basidiomycota</taxon>
        <taxon>Agaricomycotina</taxon>
        <taxon>Agaricomycetes</taxon>
        <taxon>Agaricomycetidae</taxon>
        <taxon>Agaricales</taxon>
        <taxon>Agaricineae</taxon>
        <taxon>Nidulariaceae</taxon>
        <taxon>Crucibulum</taxon>
    </lineage>
</organism>
<sequence length="176" mass="19368">MRSSTFFRSATLFAIIAVAFAANICAYTSRDCIGSCGCCTNTAEGSCCYWPSNSSYGWSVRFSNMPSTPYWLGLTYGDFCWTQTSGAGSSSGSVCSSVYPAPNRINWVSANWDADYRTRRSVDVRGDDCVVPDTIGFTNEDGKEHLVKVPEGKFEDIANLIETLNFEALLKFERAK</sequence>
<name>A0A5C3MFL5_9AGAR</name>
<keyword evidence="1" id="KW-0732">Signal</keyword>
<keyword evidence="3" id="KW-1185">Reference proteome</keyword>
<protein>
    <submittedName>
        <fullName evidence="2">Uncharacterized protein</fullName>
    </submittedName>
</protein>
<gene>
    <name evidence="2" type="ORF">BDQ12DRAFT_672549</name>
</gene>
<evidence type="ECO:0000313" key="3">
    <source>
        <dbReference type="Proteomes" id="UP000308652"/>
    </source>
</evidence>
<dbReference type="AlphaFoldDB" id="A0A5C3MFL5"/>